<dbReference type="PANTHER" id="PTHR21600:SF44">
    <property type="entry name" value="RIBOSOMAL LARGE SUBUNIT PSEUDOURIDINE SYNTHASE D"/>
    <property type="match status" value="1"/>
</dbReference>
<evidence type="ECO:0000256" key="3">
    <source>
        <dbReference type="PROSITE-ProRule" id="PRU00182"/>
    </source>
</evidence>
<dbReference type="InterPro" id="IPR006145">
    <property type="entry name" value="PsdUridine_synth_RsuA/RluA"/>
</dbReference>
<dbReference type="SUPFAM" id="SSF55174">
    <property type="entry name" value="Alpha-L RNA-binding motif"/>
    <property type="match status" value="1"/>
</dbReference>
<keyword evidence="2" id="KW-0413">Isomerase</keyword>
<dbReference type="Gene3D" id="3.10.290.10">
    <property type="entry name" value="RNA-binding S4 domain"/>
    <property type="match status" value="1"/>
</dbReference>
<feature type="domain" description="RNA-binding S4" evidence="4">
    <location>
        <begin position="17"/>
        <end position="78"/>
    </location>
</feature>
<evidence type="ECO:0000256" key="2">
    <source>
        <dbReference type="ARBA" id="ARBA00023235"/>
    </source>
</evidence>
<evidence type="ECO:0000313" key="6">
    <source>
        <dbReference type="Proteomes" id="UP000297855"/>
    </source>
</evidence>
<dbReference type="Pfam" id="PF01479">
    <property type="entry name" value="S4"/>
    <property type="match status" value="1"/>
</dbReference>
<dbReference type="PROSITE" id="PS01129">
    <property type="entry name" value="PSI_RLU"/>
    <property type="match status" value="1"/>
</dbReference>
<dbReference type="OrthoDB" id="305739at2"/>
<dbReference type="InterPro" id="IPR002942">
    <property type="entry name" value="S4_RNA-bd"/>
</dbReference>
<evidence type="ECO:0000313" key="5">
    <source>
        <dbReference type="EMBL" id="TGK17234.1"/>
    </source>
</evidence>
<accession>A0A4R9GLZ4</accession>
<comment type="caution">
    <text evidence="5">The sequence shown here is derived from an EMBL/GenBank/DDBJ whole genome shotgun (WGS) entry which is preliminary data.</text>
</comment>
<dbReference type="CDD" id="cd00165">
    <property type="entry name" value="S4"/>
    <property type="match status" value="1"/>
</dbReference>
<keyword evidence="6" id="KW-1185">Reference proteome</keyword>
<dbReference type="Proteomes" id="UP000297855">
    <property type="component" value="Unassembled WGS sequence"/>
</dbReference>
<organism evidence="5 6">
    <name type="scientific">Leptospira fluminis</name>
    <dbReference type="NCBI Taxonomy" id="2484979"/>
    <lineage>
        <taxon>Bacteria</taxon>
        <taxon>Pseudomonadati</taxon>
        <taxon>Spirochaetota</taxon>
        <taxon>Spirochaetia</taxon>
        <taxon>Leptospirales</taxon>
        <taxon>Leptospiraceae</taxon>
        <taxon>Leptospira</taxon>
    </lineage>
</organism>
<evidence type="ECO:0000259" key="4">
    <source>
        <dbReference type="SMART" id="SM00363"/>
    </source>
</evidence>
<dbReference type="SUPFAM" id="SSF55120">
    <property type="entry name" value="Pseudouridine synthase"/>
    <property type="match status" value="1"/>
</dbReference>
<name>A0A4R9GLZ4_9LEPT</name>
<reference evidence="5" key="1">
    <citation type="journal article" date="2019" name="PLoS Negl. Trop. Dis.">
        <title>Revisiting the worldwide diversity of Leptospira species in the environment.</title>
        <authorList>
            <person name="Vincent A.T."/>
            <person name="Schiettekatte O."/>
            <person name="Bourhy P."/>
            <person name="Veyrier F.J."/>
            <person name="Picardeau M."/>
        </authorList>
    </citation>
    <scope>NUCLEOTIDE SEQUENCE [LARGE SCALE GENOMIC DNA]</scope>
    <source>
        <strain evidence="5">SCS5</strain>
    </source>
</reference>
<dbReference type="SMART" id="SM00363">
    <property type="entry name" value="S4"/>
    <property type="match status" value="1"/>
</dbReference>
<dbReference type="PANTHER" id="PTHR21600">
    <property type="entry name" value="MITOCHONDRIAL RNA PSEUDOURIDINE SYNTHASE"/>
    <property type="match status" value="1"/>
</dbReference>
<dbReference type="EMBL" id="RQEV01000012">
    <property type="protein sequence ID" value="TGK17234.1"/>
    <property type="molecule type" value="Genomic_DNA"/>
</dbReference>
<dbReference type="InterPro" id="IPR036986">
    <property type="entry name" value="S4_RNA-bd_sf"/>
</dbReference>
<evidence type="ECO:0000256" key="1">
    <source>
        <dbReference type="ARBA" id="ARBA00010876"/>
    </source>
</evidence>
<proteinExistence type="inferred from homology"/>
<keyword evidence="3" id="KW-0694">RNA-binding</keyword>
<dbReference type="Pfam" id="PF00849">
    <property type="entry name" value="PseudoU_synth_2"/>
    <property type="match status" value="1"/>
</dbReference>
<dbReference type="InterPro" id="IPR050188">
    <property type="entry name" value="RluA_PseudoU_synthase"/>
</dbReference>
<dbReference type="GO" id="GO:0003723">
    <property type="term" value="F:RNA binding"/>
    <property type="evidence" value="ECO:0007669"/>
    <property type="project" value="UniProtKB-KW"/>
</dbReference>
<dbReference type="AlphaFoldDB" id="A0A4R9GLZ4"/>
<dbReference type="PROSITE" id="PS50889">
    <property type="entry name" value="S4"/>
    <property type="match status" value="1"/>
</dbReference>
<dbReference type="CDD" id="cd02869">
    <property type="entry name" value="PseudoU_synth_RluA_like"/>
    <property type="match status" value="1"/>
</dbReference>
<dbReference type="Gene3D" id="3.30.2350.10">
    <property type="entry name" value="Pseudouridine synthase"/>
    <property type="match status" value="1"/>
</dbReference>
<gene>
    <name evidence="5" type="ORF">EHO61_12525</name>
</gene>
<protein>
    <submittedName>
        <fullName evidence="5">RluA family pseudouridine synthase</fullName>
    </submittedName>
</protein>
<dbReference type="GO" id="GO:0000455">
    <property type="term" value="P:enzyme-directed rRNA pseudouridine synthesis"/>
    <property type="evidence" value="ECO:0007669"/>
    <property type="project" value="UniProtKB-ARBA"/>
</dbReference>
<sequence length="318" mass="36620">MNEYALRTKIGKEEAGNRLDVFLAKRFTYLSRSYWKRNLSEGKILLNGKAAKPSHLLREGEEVEYLPGETEEPAVDSRFTIVYEEDRFFAVGKPGDLPVHASGKYRKNNLVDLLEADGRFGRPYLVHRLDRETSGVVLFGKDQKTASILASFFSDRLVSKTYLATVVGRFPDRILARGYLGPDSSSKIRKKRKFFPEETHRSEVSDSEWEYSETFFRKAGEGIRNGRRVSNVICKPKTGRLHQIRATLFSLGFPLIGDKMYGEDEDVFLEYIEGNEPDLMLRLGWDRQALHALSLRFPHPYRNKILRISDTIPSEFRL</sequence>
<dbReference type="InterPro" id="IPR020103">
    <property type="entry name" value="PsdUridine_synth_cat_dom_sf"/>
</dbReference>
<dbReference type="GO" id="GO:0120159">
    <property type="term" value="F:rRNA pseudouridine synthase activity"/>
    <property type="evidence" value="ECO:0007669"/>
    <property type="project" value="UniProtKB-ARBA"/>
</dbReference>
<dbReference type="InterPro" id="IPR006224">
    <property type="entry name" value="PsdUridine_synth_RluA-like_CS"/>
</dbReference>
<comment type="similarity">
    <text evidence="1">Belongs to the pseudouridine synthase RluA family.</text>
</comment>